<keyword evidence="2" id="KW-1185">Reference proteome</keyword>
<protein>
    <submittedName>
        <fullName evidence="1">Uncharacterized protein</fullName>
    </submittedName>
</protein>
<comment type="caution">
    <text evidence="1">The sequence shown here is derived from an EMBL/GenBank/DDBJ whole genome shotgun (WGS) entry which is preliminary data.</text>
</comment>
<organism evidence="1 2">
    <name type="scientific">Xylanimonas ulmi</name>
    <dbReference type="NCBI Taxonomy" id="228973"/>
    <lineage>
        <taxon>Bacteria</taxon>
        <taxon>Bacillati</taxon>
        <taxon>Actinomycetota</taxon>
        <taxon>Actinomycetes</taxon>
        <taxon>Micrococcales</taxon>
        <taxon>Promicromonosporaceae</taxon>
        <taxon>Xylanimonas</taxon>
    </lineage>
</organism>
<dbReference type="AlphaFoldDB" id="A0A4Q7M464"/>
<name>A0A4Q7M464_9MICO</name>
<dbReference type="EMBL" id="SGWX01000001">
    <property type="protein sequence ID" value="RZS61422.1"/>
    <property type="molecule type" value="Genomic_DNA"/>
</dbReference>
<dbReference type="RefSeq" id="WP_130414088.1">
    <property type="nucleotide sequence ID" value="NZ_SGWX01000001.1"/>
</dbReference>
<proteinExistence type="predicted"/>
<dbReference type="OrthoDB" id="5145136at2"/>
<gene>
    <name evidence="1" type="ORF">EV386_1721</name>
</gene>
<dbReference type="Proteomes" id="UP000293852">
    <property type="component" value="Unassembled WGS sequence"/>
</dbReference>
<reference evidence="1 2" key="1">
    <citation type="submission" date="2019-02" db="EMBL/GenBank/DDBJ databases">
        <title>Sequencing the genomes of 1000 actinobacteria strains.</title>
        <authorList>
            <person name="Klenk H.-P."/>
        </authorList>
    </citation>
    <scope>NUCLEOTIDE SEQUENCE [LARGE SCALE GENOMIC DNA]</scope>
    <source>
        <strain evidence="1 2">DSM 16932</strain>
    </source>
</reference>
<sequence length="112" mass="12098">MLSILVWLVVAVALVTAVFLLASVMERGERLPGEPPTDGGLGGFWRSFRAGLRHPARRASGKPVDTDLAAFFADGAQEGPGYLDAEEITDVLARARQQATRQRHVDAGRLTQ</sequence>
<evidence type="ECO:0000313" key="1">
    <source>
        <dbReference type="EMBL" id="RZS61422.1"/>
    </source>
</evidence>
<accession>A0A4Q7M464</accession>
<evidence type="ECO:0000313" key="2">
    <source>
        <dbReference type="Proteomes" id="UP000293852"/>
    </source>
</evidence>